<accession>V6JGB4</accession>
<dbReference type="STRING" id="1352936.M878_44355"/>
<dbReference type="RefSeq" id="WP_023553681.1">
    <property type="nucleotide sequence ID" value="NZ_CM002285.1"/>
</dbReference>
<comment type="caution">
    <text evidence="1">The sequence shown here is derived from an EMBL/GenBank/DDBJ whole genome shotgun (WGS) entry which is preliminary data.</text>
</comment>
<dbReference type="AlphaFoldDB" id="V6JGB4"/>
<keyword evidence="2" id="KW-1185">Reference proteome</keyword>
<reference evidence="1 2" key="1">
    <citation type="journal article" date="2014" name="Genome Announc.">
        <title>Draft Genome Sequence of Streptomyces roseochromogenes subsp. oscitans DS 12.976, Producer of the Aminocoumarin Antibiotic Clorobiocin.</title>
        <authorList>
            <person name="Ruckert C."/>
            <person name="Kalinowski J."/>
            <person name="Heide L."/>
            <person name="Apel A.K."/>
        </authorList>
    </citation>
    <scope>NUCLEOTIDE SEQUENCE [LARGE SCALE GENOMIC DNA]</scope>
    <source>
        <strain evidence="1 2">DS 12.976</strain>
    </source>
</reference>
<protein>
    <submittedName>
        <fullName evidence="1">Uncharacterized protein</fullName>
    </submittedName>
</protein>
<proteinExistence type="predicted"/>
<sequence>MRRRRIAFLQHRGALVARGLIRRVPGRGLLRRERYYPDPTVRHRLINAVRLAKAGEHRLDEHMMFLSDMVTASQLSRDLGGSWPKRHILDRARGTGAVEFVPESLRDTSAVLAALVPKRSRNQGG</sequence>
<name>V6JGB4_STRRC</name>
<dbReference type="EMBL" id="AWQX01000386">
    <property type="protein sequence ID" value="EST18952.1"/>
    <property type="molecule type" value="Genomic_DNA"/>
</dbReference>
<dbReference type="Proteomes" id="UP000017984">
    <property type="component" value="Chromosome"/>
</dbReference>
<evidence type="ECO:0000313" key="1">
    <source>
        <dbReference type="EMBL" id="EST18952.1"/>
    </source>
</evidence>
<gene>
    <name evidence="1" type="ORF">M878_44355</name>
</gene>
<evidence type="ECO:0000313" key="2">
    <source>
        <dbReference type="Proteomes" id="UP000017984"/>
    </source>
</evidence>
<organism evidence="1 2">
    <name type="scientific">Streptomyces roseochromogenus subsp. oscitans DS 12.976</name>
    <dbReference type="NCBI Taxonomy" id="1352936"/>
    <lineage>
        <taxon>Bacteria</taxon>
        <taxon>Bacillati</taxon>
        <taxon>Actinomycetota</taxon>
        <taxon>Actinomycetes</taxon>
        <taxon>Kitasatosporales</taxon>
        <taxon>Streptomycetaceae</taxon>
        <taxon>Streptomyces</taxon>
    </lineage>
</organism>
<dbReference type="HOGENOM" id="CLU_1991472_0_0_11"/>
<dbReference type="PATRIC" id="fig|1352936.5.peg.9207"/>